<sequence length="125" mass="13698">MIVRYRIKRKKILYTLQKKATTELNTVSISTAISHLNDNKFGIAGRGARHFAVAAAPRRAPVGSASAALRASSGSQCPSITPSGWLKCSTAPIRRKNEAGWTADHVRRRSQGGDCNRDQCARTRY</sequence>
<gene>
    <name evidence="1" type="ORF">EVAR_20514_1</name>
</gene>
<proteinExistence type="predicted"/>
<name>A0A4C1VJW5_EUMVA</name>
<evidence type="ECO:0000313" key="2">
    <source>
        <dbReference type="Proteomes" id="UP000299102"/>
    </source>
</evidence>
<organism evidence="1 2">
    <name type="scientific">Eumeta variegata</name>
    <name type="common">Bagworm moth</name>
    <name type="synonym">Eumeta japonica</name>
    <dbReference type="NCBI Taxonomy" id="151549"/>
    <lineage>
        <taxon>Eukaryota</taxon>
        <taxon>Metazoa</taxon>
        <taxon>Ecdysozoa</taxon>
        <taxon>Arthropoda</taxon>
        <taxon>Hexapoda</taxon>
        <taxon>Insecta</taxon>
        <taxon>Pterygota</taxon>
        <taxon>Neoptera</taxon>
        <taxon>Endopterygota</taxon>
        <taxon>Lepidoptera</taxon>
        <taxon>Glossata</taxon>
        <taxon>Ditrysia</taxon>
        <taxon>Tineoidea</taxon>
        <taxon>Psychidae</taxon>
        <taxon>Oiketicinae</taxon>
        <taxon>Eumeta</taxon>
    </lineage>
</organism>
<evidence type="ECO:0000313" key="1">
    <source>
        <dbReference type="EMBL" id="GBP39286.1"/>
    </source>
</evidence>
<accession>A0A4C1VJW5</accession>
<comment type="caution">
    <text evidence="1">The sequence shown here is derived from an EMBL/GenBank/DDBJ whole genome shotgun (WGS) entry which is preliminary data.</text>
</comment>
<dbReference type="EMBL" id="BGZK01000363">
    <property type="protein sequence ID" value="GBP39286.1"/>
    <property type="molecule type" value="Genomic_DNA"/>
</dbReference>
<dbReference type="AlphaFoldDB" id="A0A4C1VJW5"/>
<dbReference type="Proteomes" id="UP000299102">
    <property type="component" value="Unassembled WGS sequence"/>
</dbReference>
<keyword evidence="2" id="KW-1185">Reference proteome</keyword>
<protein>
    <submittedName>
        <fullName evidence="1">Uncharacterized protein</fullName>
    </submittedName>
</protein>
<reference evidence="1 2" key="1">
    <citation type="journal article" date="2019" name="Commun. Biol.">
        <title>The bagworm genome reveals a unique fibroin gene that provides high tensile strength.</title>
        <authorList>
            <person name="Kono N."/>
            <person name="Nakamura H."/>
            <person name="Ohtoshi R."/>
            <person name="Tomita M."/>
            <person name="Numata K."/>
            <person name="Arakawa K."/>
        </authorList>
    </citation>
    <scope>NUCLEOTIDE SEQUENCE [LARGE SCALE GENOMIC DNA]</scope>
</reference>